<dbReference type="PROSITE" id="PS01306">
    <property type="entry name" value="UPF0054"/>
    <property type="match status" value="1"/>
</dbReference>
<dbReference type="EMBL" id="HBJA01085188">
    <property type="protein sequence ID" value="CAE0818502.1"/>
    <property type="molecule type" value="Transcribed_RNA"/>
</dbReference>
<evidence type="ECO:0000256" key="2">
    <source>
        <dbReference type="ARBA" id="ARBA00010875"/>
    </source>
</evidence>
<evidence type="ECO:0000256" key="7">
    <source>
        <dbReference type="ARBA" id="ARBA00022833"/>
    </source>
</evidence>
<keyword evidence="4" id="KW-0479">Metal-binding</keyword>
<reference evidence="8" key="1">
    <citation type="submission" date="2021-01" db="EMBL/GenBank/DDBJ databases">
        <authorList>
            <person name="Corre E."/>
            <person name="Pelletier E."/>
            <person name="Niang G."/>
            <person name="Scheremetjew M."/>
            <person name="Finn R."/>
            <person name="Kale V."/>
            <person name="Holt S."/>
            <person name="Cochrane G."/>
            <person name="Meng A."/>
            <person name="Brown T."/>
            <person name="Cohen L."/>
        </authorList>
    </citation>
    <scope>NUCLEOTIDE SEQUENCE</scope>
    <source>
        <strain evidence="8">CCMP1594</strain>
    </source>
</reference>
<evidence type="ECO:0000256" key="4">
    <source>
        <dbReference type="ARBA" id="ARBA00022723"/>
    </source>
</evidence>
<dbReference type="GO" id="GO:0046872">
    <property type="term" value="F:metal ion binding"/>
    <property type="evidence" value="ECO:0007669"/>
    <property type="project" value="UniProtKB-KW"/>
</dbReference>
<dbReference type="GO" id="GO:0004519">
    <property type="term" value="F:endonuclease activity"/>
    <property type="evidence" value="ECO:0007669"/>
    <property type="project" value="UniProtKB-KW"/>
</dbReference>
<gene>
    <name evidence="8" type="ORF">EGYM00163_LOCUS29670</name>
</gene>
<keyword evidence="5" id="KW-0255">Endonuclease</keyword>
<dbReference type="NCBIfam" id="TIGR00043">
    <property type="entry name" value="rRNA maturation RNase YbeY"/>
    <property type="match status" value="1"/>
</dbReference>
<dbReference type="Pfam" id="PF02130">
    <property type="entry name" value="YbeY"/>
    <property type="match status" value="1"/>
</dbReference>
<organism evidence="8">
    <name type="scientific">Eutreptiella gymnastica</name>
    <dbReference type="NCBI Taxonomy" id="73025"/>
    <lineage>
        <taxon>Eukaryota</taxon>
        <taxon>Discoba</taxon>
        <taxon>Euglenozoa</taxon>
        <taxon>Euglenida</taxon>
        <taxon>Spirocuta</taxon>
        <taxon>Euglenophyceae</taxon>
        <taxon>Eutreptiales</taxon>
        <taxon>Eutreptiaceae</taxon>
        <taxon>Eutreptiella</taxon>
    </lineage>
</organism>
<dbReference type="PANTHER" id="PTHR46986">
    <property type="entry name" value="ENDORIBONUCLEASE YBEY, CHLOROPLASTIC"/>
    <property type="match status" value="1"/>
</dbReference>
<protein>
    <submittedName>
        <fullName evidence="8">Uncharacterized protein</fullName>
    </submittedName>
</protein>
<dbReference type="PANTHER" id="PTHR46986:SF1">
    <property type="entry name" value="ENDORIBONUCLEASE YBEY, CHLOROPLASTIC"/>
    <property type="match status" value="1"/>
</dbReference>
<dbReference type="HAMAP" id="MF_00009">
    <property type="entry name" value="Endoribonucl_YbeY"/>
    <property type="match status" value="1"/>
</dbReference>
<dbReference type="SUPFAM" id="SSF55486">
    <property type="entry name" value="Metalloproteases ('zincins'), catalytic domain"/>
    <property type="match status" value="1"/>
</dbReference>
<dbReference type="InterPro" id="IPR002036">
    <property type="entry name" value="YbeY"/>
</dbReference>
<sequence length="356" mass="39869">MISAEPAEAPLVPLSDEKLIEYATVTTPEQVPKTRDWWTCAANSSVALVLLCFSLGLWASLTRDHQVSLFRSLLHGQAAGFARPLQTVSAPGVSHYHVAKPHQQRPPIRARAPALRANEHEAMTYVDQDPDNWPESSEGFVDRAPRRKSQLEPYEFPMGTLMDEGEGSDAEEAEVMVINQQSEIELDETTLQQQLEIIRAILSVDHYAVTLMLGGDDEIQRLNREFRGVDSPTDILSFSAVDVVEPEKVPLCKHRELCNLGDLVVSVPYVKRQCEADAQDYDGSTAADLSQGVAGLMATGFFTVQERMPLLMIHGMLHLLGHDHEDDEDHELMARRELEVWQEFRYRIAMPEAQAS</sequence>
<evidence type="ECO:0000256" key="6">
    <source>
        <dbReference type="ARBA" id="ARBA00022801"/>
    </source>
</evidence>
<keyword evidence="6" id="KW-0378">Hydrolase</keyword>
<keyword evidence="3" id="KW-0540">Nuclease</keyword>
<evidence type="ECO:0000256" key="3">
    <source>
        <dbReference type="ARBA" id="ARBA00022722"/>
    </source>
</evidence>
<keyword evidence="7" id="KW-0862">Zinc</keyword>
<dbReference type="GO" id="GO:0006364">
    <property type="term" value="P:rRNA processing"/>
    <property type="evidence" value="ECO:0007669"/>
    <property type="project" value="InterPro"/>
</dbReference>
<dbReference type="InterPro" id="IPR023091">
    <property type="entry name" value="MetalPrtase_cat_dom_sf_prd"/>
</dbReference>
<proteinExistence type="inferred from homology"/>
<dbReference type="InterPro" id="IPR020549">
    <property type="entry name" value="YbeY_CS"/>
</dbReference>
<dbReference type="Gene3D" id="3.40.390.30">
    <property type="entry name" value="Metalloproteases ('zincins'), catalytic domain"/>
    <property type="match status" value="1"/>
</dbReference>
<comment type="cofactor">
    <cofactor evidence="1">
        <name>Zn(2+)</name>
        <dbReference type="ChEBI" id="CHEBI:29105"/>
    </cofactor>
</comment>
<comment type="similarity">
    <text evidence="2">Belongs to the endoribonuclease YbeY family.</text>
</comment>
<evidence type="ECO:0000256" key="1">
    <source>
        <dbReference type="ARBA" id="ARBA00001947"/>
    </source>
</evidence>
<evidence type="ECO:0000256" key="5">
    <source>
        <dbReference type="ARBA" id="ARBA00022759"/>
    </source>
</evidence>
<dbReference type="GO" id="GO:0004222">
    <property type="term" value="F:metalloendopeptidase activity"/>
    <property type="evidence" value="ECO:0007669"/>
    <property type="project" value="InterPro"/>
</dbReference>
<dbReference type="AlphaFoldDB" id="A0A7S4LBJ0"/>
<evidence type="ECO:0000313" key="8">
    <source>
        <dbReference type="EMBL" id="CAE0818502.1"/>
    </source>
</evidence>
<accession>A0A7S4LBJ0</accession>
<name>A0A7S4LBJ0_9EUGL</name>